<dbReference type="AlphaFoldDB" id="M7B675"/>
<reference evidence="3" key="1">
    <citation type="journal article" date="2013" name="Nat. Genet.">
        <title>The draft genomes of soft-shell turtle and green sea turtle yield insights into the development and evolution of the turtle-specific body plan.</title>
        <authorList>
            <person name="Wang Z."/>
            <person name="Pascual-Anaya J."/>
            <person name="Zadissa A."/>
            <person name="Li W."/>
            <person name="Niimura Y."/>
            <person name="Huang Z."/>
            <person name="Li C."/>
            <person name="White S."/>
            <person name="Xiong Z."/>
            <person name="Fang D."/>
            <person name="Wang B."/>
            <person name="Ming Y."/>
            <person name="Chen Y."/>
            <person name="Zheng Y."/>
            <person name="Kuraku S."/>
            <person name="Pignatelli M."/>
            <person name="Herrero J."/>
            <person name="Beal K."/>
            <person name="Nozawa M."/>
            <person name="Li Q."/>
            <person name="Wang J."/>
            <person name="Zhang H."/>
            <person name="Yu L."/>
            <person name="Shigenobu S."/>
            <person name="Wang J."/>
            <person name="Liu J."/>
            <person name="Flicek P."/>
            <person name="Searle S."/>
            <person name="Wang J."/>
            <person name="Kuratani S."/>
            <person name="Yin Y."/>
            <person name="Aken B."/>
            <person name="Zhang G."/>
            <person name="Irie N."/>
        </authorList>
    </citation>
    <scope>NUCLEOTIDE SEQUENCE [LARGE SCALE GENOMIC DNA]</scope>
</reference>
<evidence type="ECO:0000313" key="3">
    <source>
        <dbReference type="Proteomes" id="UP000031443"/>
    </source>
</evidence>
<evidence type="ECO:0000313" key="2">
    <source>
        <dbReference type="EMBL" id="EMP31045.1"/>
    </source>
</evidence>
<proteinExistence type="predicted"/>
<accession>M7B675</accession>
<organism evidence="2 3">
    <name type="scientific">Chelonia mydas</name>
    <name type="common">Green sea-turtle</name>
    <name type="synonym">Chelonia agassizi</name>
    <dbReference type="NCBI Taxonomy" id="8469"/>
    <lineage>
        <taxon>Eukaryota</taxon>
        <taxon>Metazoa</taxon>
        <taxon>Chordata</taxon>
        <taxon>Craniata</taxon>
        <taxon>Vertebrata</taxon>
        <taxon>Euteleostomi</taxon>
        <taxon>Archelosauria</taxon>
        <taxon>Testudinata</taxon>
        <taxon>Testudines</taxon>
        <taxon>Cryptodira</taxon>
        <taxon>Durocryptodira</taxon>
        <taxon>Americhelydia</taxon>
        <taxon>Chelonioidea</taxon>
        <taxon>Cheloniidae</taxon>
        <taxon>Chelonia</taxon>
    </lineage>
</organism>
<gene>
    <name evidence="2" type="ORF">UY3_11832</name>
</gene>
<dbReference type="EMBL" id="KB547240">
    <property type="protein sequence ID" value="EMP31045.1"/>
    <property type="molecule type" value="Genomic_DNA"/>
</dbReference>
<protein>
    <submittedName>
        <fullName evidence="2">Uncharacterized protein</fullName>
    </submittedName>
</protein>
<sequence length="144" mass="16063">MIGTRCRPAISKELDAIHSSDPTSTSPVDTLEGMEPGESGPNPEDEITDEEVEKNDYVEPTELEAKAEVDRPKLQLKRIKEQQKLYHPEKPAPLNSKYGTESIQFVTTLDPSHTLNANWQEVHCSITVAPERPDKLTTPNTLLS</sequence>
<dbReference type="Proteomes" id="UP000031443">
    <property type="component" value="Unassembled WGS sequence"/>
</dbReference>
<keyword evidence="3" id="KW-1185">Reference proteome</keyword>
<feature type="compositionally biased region" description="Low complexity" evidence="1">
    <location>
        <begin position="19"/>
        <end position="30"/>
    </location>
</feature>
<feature type="region of interest" description="Disordered" evidence="1">
    <location>
        <begin position="1"/>
        <end position="51"/>
    </location>
</feature>
<name>M7B675_CHEMY</name>
<evidence type="ECO:0000256" key="1">
    <source>
        <dbReference type="SAM" id="MobiDB-lite"/>
    </source>
</evidence>